<reference evidence="1 2" key="1">
    <citation type="submission" date="2019-10" db="EMBL/GenBank/DDBJ databases">
        <authorList>
            <person name="Palmer J.M."/>
        </authorList>
    </citation>
    <scope>NUCLEOTIDE SEQUENCE [LARGE SCALE GENOMIC DNA]</scope>
    <source>
        <strain evidence="1 2">TWF694</strain>
    </source>
</reference>
<dbReference type="Proteomes" id="UP001365542">
    <property type="component" value="Unassembled WGS sequence"/>
</dbReference>
<accession>A0AAV9XG37</accession>
<proteinExistence type="predicted"/>
<name>A0AAV9XG37_9PEZI</name>
<dbReference type="EMBL" id="JAVHJO010000004">
    <property type="protein sequence ID" value="KAK6540916.1"/>
    <property type="molecule type" value="Genomic_DNA"/>
</dbReference>
<dbReference type="AlphaFoldDB" id="A0AAV9XG37"/>
<keyword evidence="2" id="KW-1185">Reference proteome</keyword>
<comment type="caution">
    <text evidence="1">The sequence shown here is derived from an EMBL/GenBank/DDBJ whole genome shotgun (WGS) entry which is preliminary data.</text>
</comment>
<protein>
    <submittedName>
        <fullName evidence="1">Uncharacterized protein</fullName>
    </submittedName>
</protein>
<evidence type="ECO:0000313" key="2">
    <source>
        <dbReference type="Proteomes" id="UP001365542"/>
    </source>
</evidence>
<evidence type="ECO:0000313" key="1">
    <source>
        <dbReference type="EMBL" id="KAK6540916.1"/>
    </source>
</evidence>
<sequence>MNSIADLMAISEDVNEERVPTELPWPQSNISTEIDNATLFQRAAKLSAWANMKAANIQRNSTARVPGHLLYRVPELRGEDEEFYLPVIKIPEYFPKTVAAFVSMSVENIRYLLEFYHLRPYFYDQFESSFDDEANVEPIGLTDQDIEAERFSCLDALARHIGLKLGKIRSRRLERMVPPGTDYY</sequence>
<gene>
    <name evidence="1" type="ORF">TWF694_008300</name>
</gene>
<organism evidence="1 2">
    <name type="scientific">Orbilia ellipsospora</name>
    <dbReference type="NCBI Taxonomy" id="2528407"/>
    <lineage>
        <taxon>Eukaryota</taxon>
        <taxon>Fungi</taxon>
        <taxon>Dikarya</taxon>
        <taxon>Ascomycota</taxon>
        <taxon>Pezizomycotina</taxon>
        <taxon>Orbiliomycetes</taxon>
        <taxon>Orbiliales</taxon>
        <taxon>Orbiliaceae</taxon>
        <taxon>Orbilia</taxon>
    </lineage>
</organism>